<gene>
    <name evidence="2" type="ORF">FPZ49_22425</name>
</gene>
<dbReference type="AlphaFoldDB" id="A0A559K6P5"/>
<dbReference type="Proteomes" id="UP000317036">
    <property type="component" value="Unassembled WGS sequence"/>
</dbReference>
<feature type="region of interest" description="Disordered" evidence="1">
    <location>
        <begin position="43"/>
        <end position="66"/>
    </location>
</feature>
<proteinExistence type="predicted"/>
<evidence type="ECO:0000256" key="1">
    <source>
        <dbReference type="SAM" id="MobiDB-lite"/>
    </source>
</evidence>
<dbReference type="OrthoDB" id="572632at2"/>
<dbReference type="RefSeq" id="WP_144851180.1">
    <property type="nucleotide sequence ID" value="NZ_VNJI01000032.1"/>
</dbReference>
<name>A0A559K6P5_9BACL</name>
<keyword evidence="3" id="KW-1185">Reference proteome</keyword>
<reference evidence="2 3" key="1">
    <citation type="submission" date="2019-07" db="EMBL/GenBank/DDBJ databases">
        <authorList>
            <person name="Kim J."/>
        </authorList>
    </citation>
    <scope>NUCLEOTIDE SEQUENCE [LARGE SCALE GENOMIC DNA]</scope>
    <source>
        <strain evidence="2 3">JC52</strain>
    </source>
</reference>
<feature type="compositionally biased region" description="Low complexity" evidence="1">
    <location>
        <begin position="49"/>
        <end position="65"/>
    </location>
</feature>
<organism evidence="2 3">
    <name type="scientific">Paenibacillus cremeus</name>
    <dbReference type="NCBI Taxonomy" id="2163881"/>
    <lineage>
        <taxon>Bacteria</taxon>
        <taxon>Bacillati</taxon>
        <taxon>Bacillota</taxon>
        <taxon>Bacilli</taxon>
        <taxon>Bacillales</taxon>
        <taxon>Paenibacillaceae</taxon>
        <taxon>Paenibacillus</taxon>
    </lineage>
</organism>
<evidence type="ECO:0000313" key="3">
    <source>
        <dbReference type="Proteomes" id="UP000317036"/>
    </source>
</evidence>
<comment type="caution">
    <text evidence="2">The sequence shown here is derived from an EMBL/GenBank/DDBJ whole genome shotgun (WGS) entry which is preliminary data.</text>
</comment>
<dbReference type="InterPro" id="IPR008929">
    <property type="entry name" value="Chondroitin_lyas"/>
</dbReference>
<dbReference type="SUPFAM" id="SSF48230">
    <property type="entry name" value="Chondroitin AC/alginate lyase"/>
    <property type="match status" value="1"/>
</dbReference>
<accession>A0A559K6P5</accession>
<protein>
    <submittedName>
        <fullName evidence="2">Uncharacterized protein</fullName>
    </submittedName>
</protein>
<dbReference type="Gene3D" id="1.50.10.100">
    <property type="entry name" value="Chondroitin AC/alginate lyase"/>
    <property type="match status" value="1"/>
</dbReference>
<evidence type="ECO:0000313" key="2">
    <source>
        <dbReference type="EMBL" id="TVY07777.1"/>
    </source>
</evidence>
<dbReference type="EMBL" id="VNJI01000032">
    <property type="protein sequence ID" value="TVY07777.1"/>
    <property type="molecule type" value="Genomic_DNA"/>
</dbReference>
<sequence>MRKRTKQTTLVAVLAAIVLGSTAIGLLTSKAWNAAAGVKEEPMEVQQTSAGAQVQSPPAASQAQGQGNGGTLIAAMTNNLLLEALYKFPTRLGSGFAPSGAVSVNSDWEQGKKGSVMYIEQQRYGADYVIAGLMTKKSDIMDTGMKVIQWGFDHQGANGGFPDTGDPFHSTEFFLEASSRAMLLLKQNGDPAYTETVAKYTPKISAVAHWMMLPEVKTRGNKNNAPYSHRRWADAAALGLTAELTGEQALAKEAEAYAREGLTLMKPDGMFPEKGAGDASYQGVGMLFAARFYYVCHDEELRGQVKEAVRKGLDWVLANMNDNGDIVYDNARTGVEAGRSGAIKTYDYKSLLFALDLASHMTGDSKYAEAAHKLALGRKWISG</sequence>